<organism evidence="1 2">
    <name type="scientific">Pseudothermotoga thermarum DSM 5069</name>
    <dbReference type="NCBI Taxonomy" id="688269"/>
    <lineage>
        <taxon>Bacteria</taxon>
        <taxon>Thermotogati</taxon>
        <taxon>Thermotogota</taxon>
        <taxon>Thermotogae</taxon>
        <taxon>Thermotogales</taxon>
        <taxon>Thermotogaceae</taxon>
        <taxon>Pseudothermotoga</taxon>
    </lineage>
</organism>
<protein>
    <recommendedName>
        <fullName evidence="3">Tfp pilus assembly protein ATPase PilM-like protein</fullName>
    </recommendedName>
</protein>
<reference evidence="1 2" key="1">
    <citation type="submission" date="2010-11" db="EMBL/GenBank/DDBJ databases">
        <title>The complete genome of Thermotoga thermarum DSM 5069.</title>
        <authorList>
            <consortium name="US DOE Joint Genome Institute (JGI-PGF)"/>
            <person name="Lucas S."/>
            <person name="Copeland A."/>
            <person name="Lapidus A."/>
            <person name="Bruce D."/>
            <person name="Goodwin L."/>
            <person name="Pitluck S."/>
            <person name="Kyrpides N."/>
            <person name="Mavromatis K."/>
            <person name="Ivanova N."/>
            <person name="Zeytun A."/>
            <person name="Brettin T."/>
            <person name="Detter J.C."/>
            <person name="Tapia R."/>
            <person name="Han C."/>
            <person name="Land M."/>
            <person name="Hauser L."/>
            <person name="Markowitz V."/>
            <person name="Cheng J.-F."/>
            <person name="Hugenholtz P."/>
            <person name="Woyke T."/>
            <person name="Wu D."/>
            <person name="Spring S."/>
            <person name="Schroeder M."/>
            <person name="Brambilla E."/>
            <person name="Klenk H.-P."/>
            <person name="Eisen J.A."/>
        </authorList>
    </citation>
    <scope>NUCLEOTIDE SEQUENCE [LARGE SCALE GENOMIC DNA]</scope>
    <source>
        <strain evidence="1 2">DSM 5069</strain>
    </source>
</reference>
<dbReference type="eggNOG" id="ENOG503310D">
    <property type="taxonomic scope" value="Bacteria"/>
</dbReference>
<dbReference type="Proteomes" id="UP000006804">
    <property type="component" value="Chromosome"/>
</dbReference>
<dbReference type="KEGG" id="tta:Theth_0881"/>
<evidence type="ECO:0000313" key="2">
    <source>
        <dbReference type="Proteomes" id="UP000006804"/>
    </source>
</evidence>
<dbReference type="OrthoDB" id="36882at2"/>
<sequence precursor="true">MQIFHKMITAVEFGNGYVNVGRAKKSRGRLIITSYFSQECAEQFSTAKSLLEKIGTDVEDIVVLNYPMDLLLFNTINVPGTLKEKQISNYATMEISHLLNVPPEELVVETVVGPVNKAVVAVAKRKELYSFLTRLRQAGIPEPDVVIPDVFKYLLLVRIPDPSTVALCAFSFDYSIVGIYISEKLVGLRTIPYSLQEVLNLIMEEIGFTKLELQSESSINNFEKVSKMVEALISDIPYVVERELIFLLSGLQIGVSIRDIAKIYLLCDPSFLTGTFVKAFESSEVFQGKVEKAQFKFETNNFPIGLAGMLVRGGAEFGKNKLVQIQKTGS</sequence>
<name>F7YYE1_9THEM</name>
<proteinExistence type="predicted"/>
<evidence type="ECO:0000313" key="1">
    <source>
        <dbReference type="EMBL" id="AEH50965.1"/>
    </source>
</evidence>
<dbReference type="EMBL" id="CP002351">
    <property type="protein sequence ID" value="AEH50965.1"/>
    <property type="molecule type" value="Genomic_DNA"/>
</dbReference>
<keyword evidence="2" id="KW-1185">Reference proteome</keyword>
<gene>
    <name evidence="1" type="ORF">Theth_0881</name>
</gene>
<evidence type="ECO:0008006" key="3">
    <source>
        <dbReference type="Google" id="ProtNLM"/>
    </source>
</evidence>
<dbReference type="PATRIC" id="fig|688269.3.peg.905"/>
<dbReference type="AlphaFoldDB" id="F7YYE1"/>
<dbReference type="Gene3D" id="3.30.420.40">
    <property type="match status" value="2"/>
</dbReference>
<dbReference type="RefSeq" id="WP_013932187.1">
    <property type="nucleotide sequence ID" value="NC_015707.1"/>
</dbReference>
<dbReference type="Gene3D" id="3.30.1490.300">
    <property type="match status" value="1"/>
</dbReference>
<dbReference type="HOGENOM" id="CLU_072793_0_0_0"/>
<dbReference type="STRING" id="688269.Theth_0881"/>
<accession>F7YYE1</accession>